<keyword evidence="1" id="KW-0805">Transcription regulation</keyword>
<name>A0A0B6AGP0_PRIM2</name>
<dbReference type="Gene3D" id="1.10.490.50">
    <property type="entry name" value="Antibiotic binding domain of TipA-like multidrug resistance regulators"/>
    <property type="match status" value="1"/>
</dbReference>
<dbReference type="InterPro" id="IPR036244">
    <property type="entry name" value="TipA-like_antibiotic-bd"/>
</dbReference>
<protein>
    <submittedName>
        <fullName evidence="5">MerR regulatory family protein</fullName>
    </submittedName>
</protein>
<dbReference type="InterPro" id="IPR012925">
    <property type="entry name" value="TipAS_dom"/>
</dbReference>
<organism evidence="5 6">
    <name type="scientific">Priestia megaterium (strain ATCC 14581 / DSM 32 / CCUG 1817 / JCM 2506 / NBRC 15308 / NCIMB 9376 / NCTC 10342 / NRRL B-14308 / VKM B-512 / Ford 19)</name>
    <name type="common">Bacillus megaterium</name>
    <dbReference type="NCBI Taxonomy" id="1348623"/>
    <lineage>
        <taxon>Bacteria</taxon>
        <taxon>Bacillati</taxon>
        <taxon>Bacillota</taxon>
        <taxon>Bacilli</taxon>
        <taxon>Bacillales</taxon>
        <taxon>Bacillaceae</taxon>
        <taxon>Priestia</taxon>
    </lineage>
</organism>
<evidence type="ECO:0000256" key="4">
    <source>
        <dbReference type="ARBA" id="ARBA00023163"/>
    </source>
</evidence>
<dbReference type="GO" id="GO:0003677">
    <property type="term" value="F:DNA binding"/>
    <property type="evidence" value="ECO:0007669"/>
    <property type="project" value="UniProtKB-KW"/>
</dbReference>
<dbReference type="SMART" id="SM00422">
    <property type="entry name" value="HTH_MERR"/>
    <property type="match status" value="1"/>
</dbReference>
<keyword evidence="2" id="KW-0238">DNA-binding</keyword>
<dbReference type="InterPro" id="IPR009061">
    <property type="entry name" value="DNA-bd_dom_put_sf"/>
</dbReference>
<evidence type="ECO:0000256" key="3">
    <source>
        <dbReference type="ARBA" id="ARBA00023159"/>
    </source>
</evidence>
<dbReference type="KEGG" id="bmeg:BG04_36"/>
<dbReference type="InterPro" id="IPR047057">
    <property type="entry name" value="MerR_fam"/>
</dbReference>
<dbReference type="InterPro" id="IPR000551">
    <property type="entry name" value="MerR-type_HTH_dom"/>
</dbReference>
<dbReference type="Gene3D" id="1.10.1660.10">
    <property type="match status" value="1"/>
</dbReference>
<dbReference type="SUPFAM" id="SSF46955">
    <property type="entry name" value="Putative DNA-binding domain"/>
    <property type="match status" value="1"/>
</dbReference>
<evidence type="ECO:0000313" key="5">
    <source>
        <dbReference type="EMBL" id="AJI22706.1"/>
    </source>
</evidence>
<evidence type="ECO:0000256" key="2">
    <source>
        <dbReference type="ARBA" id="ARBA00023125"/>
    </source>
</evidence>
<evidence type="ECO:0000313" key="6">
    <source>
        <dbReference type="Proteomes" id="UP000031829"/>
    </source>
</evidence>
<dbReference type="PROSITE" id="PS50937">
    <property type="entry name" value="HTH_MERR_2"/>
    <property type="match status" value="1"/>
</dbReference>
<proteinExistence type="predicted"/>
<dbReference type="PANTHER" id="PTHR30204">
    <property type="entry name" value="REDOX-CYCLING DRUG-SENSING TRANSCRIPTIONAL ACTIVATOR SOXR"/>
    <property type="match status" value="1"/>
</dbReference>
<dbReference type="Pfam" id="PF07739">
    <property type="entry name" value="TipAS"/>
    <property type="match status" value="1"/>
</dbReference>
<dbReference type="HOGENOM" id="CLU_060077_0_6_9"/>
<accession>A0A0B6AGP0</accession>
<dbReference type="Pfam" id="PF13411">
    <property type="entry name" value="MerR_1"/>
    <property type="match status" value="1"/>
</dbReference>
<evidence type="ECO:0000256" key="1">
    <source>
        <dbReference type="ARBA" id="ARBA00023015"/>
    </source>
</evidence>
<reference evidence="5 6" key="1">
    <citation type="journal article" date="2015" name="Genome Announc.">
        <title>Complete genome sequences for 35 biothreat assay-relevant bacillus species.</title>
        <authorList>
            <person name="Johnson S.L."/>
            <person name="Daligault H.E."/>
            <person name="Davenport K.W."/>
            <person name="Jaissle J."/>
            <person name="Frey K.G."/>
            <person name="Ladner J.T."/>
            <person name="Broomall S.M."/>
            <person name="Bishop-Lilly K.A."/>
            <person name="Bruce D.C."/>
            <person name="Gibbons H.S."/>
            <person name="Coyne S.R."/>
            <person name="Lo C.C."/>
            <person name="Meincke L."/>
            <person name="Munk A.C."/>
            <person name="Koroleva G.I."/>
            <person name="Rosenzweig C.N."/>
            <person name="Palacios G.F."/>
            <person name="Redden C.L."/>
            <person name="Minogue T.D."/>
            <person name="Chain P.S."/>
        </authorList>
    </citation>
    <scope>NUCLEOTIDE SEQUENCE [LARGE SCALE GENOMIC DNA]</scope>
    <source>
        <strain evidence="6">ATCC 14581 / DSM 32 / JCM 2506 / NBRC 15308 / NCIMB 9376 / NCTC 10342 / NRRL B-14308 / VKM B-512</strain>
    </source>
</reference>
<keyword evidence="3" id="KW-0010">Activator</keyword>
<dbReference type="SUPFAM" id="SSF89082">
    <property type="entry name" value="Antibiotic binding domain of TipA-like multidrug resistance regulators"/>
    <property type="match status" value="1"/>
</dbReference>
<dbReference type="EMBL" id="CP009920">
    <property type="protein sequence ID" value="AJI22706.1"/>
    <property type="molecule type" value="Genomic_DNA"/>
</dbReference>
<dbReference type="AlphaFoldDB" id="A0A0B6AGP0"/>
<dbReference type="GeneID" id="93643561"/>
<gene>
    <name evidence="5" type="ORF">BG04_36</name>
</gene>
<dbReference type="PANTHER" id="PTHR30204:SF90">
    <property type="entry name" value="HTH-TYPE TRANSCRIPTIONAL ACTIVATOR MTA"/>
    <property type="match status" value="1"/>
</dbReference>
<dbReference type="RefSeq" id="WP_034650703.1">
    <property type="nucleotide sequence ID" value="NZ_BCVB01000006.1"/>
</dbReference>
<dbReference type="GO" id="GO:0003700">
    <property type="term" value="F:DNA-binding transcription factor activity"/>
    <property type="evidence" value="ECO:0007669"/>
    <property type="project" value="InterPro"/>
</dbReference>
<keyword evidence="4" id="KW-0804">Transcription</keyword>
<dbReference type="Proteomes" id="UP000031829">
    <property type="component" value="Chromosome"/>
</dbReference>
<sequence>MNRKVKEVADLVGISVRTLHHYDEIGLLKPDAVSESGYRLYSPANLDMLQQILFFKELGFPLKQIHEIITEPTFNRIEALILQKNMLIEKRSRLDQMIVTINKTIQYEEGAIEMNEKERFNGLDFSHNPYEEEARKRWGNQRVDEGNEKVQSFSQEEQQHMSNEWESIYTHLASLRDLSPSSTEAQKAIATWYQFLNKNFGTYSLEAFKGLGEMYVQDERFTTNINRYGKGLAKFMSEAMSAFADANKQ</sequence>
<dbReference type="CDD" id="cd01106">
    <property type="entry name" value="HTH_TipAL-Mta"/>
    <property type="match status" value="1"/>
</dbReference>